<reference evidence="1 2" key="1">
    <citation type="journal article" date="2021" name="Plant Biotechnol. J.">
        <title>Multi-omics assisted identification of the key and species-specific regulatory components of drought-tolerant mechanisms in Gossypium stocksii.</title>
        <authorList>
            <person name="Yu D."/>
            <person name="Ke L."/>
            <person name="Zhang D."/>
            <person name="Wu Y."/>
            <person name="Sun Y."/>
            <person name="Mei J."/>
            <person name="Sun J."/>
            <person name="Sun Y."/>
        </authorList>
    </citation>
    <scope>NUCLEOTIDE SEQUENCE [LARGE SCALE GENOMIC DNA]</scope>
    <source>
        <strain evidence="2">cv. E1</strain>
        <tissue evidence="1">Leaf</tissue>
    </source>
</reference>
<evidence type="ECO:0000313" key="1">
    <source>
        <dbReference type="EMBL" id="KAH1056531.1"/>
    </source>
</evidence>
<organism evidence="1 2">
    <name type="scientific">Gossypium stocksii</name>
    <dbReference type="NCBI Taxonomy" id="47602"/>
    <lineage>
        <taxon>Eukaryota</taxon>
        <taxon>Viridiplantae</taxon>
        <taxon>Streptophyta</taxon>
        <taxon>Embryophyta</taxon>
        <taxon>Tracheophyta</taxon>
        <taxon>Spermatophyta</taxon>
        <taxon>Magnoliopsida</taxon>
        <taxon>eudicotyledons</taxon>
        <taxon>Gunneridae</taxon>
        <taxon>Pentapetalae</taxon>
        <taxon>rosids</taxon>
        <taxon>malvids</taxon>
        <taxon>Malvales</taxon>
        <taxon>Malvaceae</taxon>
        <taxon>Malvoideae</taxon>
        <taxon>Gossypium</taxon>
    </lineage>
</organism>
<dbReference type="Proteomes" id="UP000828251">
    <property type="component" value="Unassembled WGS sequence"/>
</dbReference>
<evidence type="ECO:0000313" key="2">
    <source>
        <dbReference type="Proteomes" id="UP000828251"/>
    </source>
</evidence>
<dbReference type="AlphaFoldDB" id="A0A9D3USM9"/>
<name>A0A9D3USM9_9ROSI</name>
<protein>
    <submittedName>
        <fullName evidence="1">Uncharacterized protein</fullName>
    </submittedName>
</protein>
<accession>A0A9D3USM9</accession>
<gene>
    <name evidence="1" type="ORF">J1N35_034596</name>
</gene>
<dbReference type="EMBL" id="JAIQCV010000010">
    <property type="protein sequence ID" value="KAH1056531.1"/>
    <property type="molecule type" value="Genomic_DNA"/>
</dbReference>
<proteinExistence type="predicted"/>
<sequence>MNLSCCDAPSSNSSGFTYFILKGLRELPQTLLLAVAELDDLSDKVTISLQVNHDSPTLLYIFGPLGRLQNKHRWSDWPVICGVTG</sequence>
<keyword evidence="2" id="KW-1185">Reference proteome</keyword>
<comment type="caution">
    <text evidence="1">The sequence shown here is derived from an EMBL/GenBank/DDBJ whole genome shotgun (WGS) entry which is preliminary data.</text>
</comment>